<comment type="caution">
    <text evidence="1">The sequence shown here is derived from an EMBL/GenBank/DDBJ whole genome shotgun (WGS) entry which is preliminary data.</text>
</comment>
<sequence>MTYFAPDSLEWEPLDVGHSAWLSWLLAGGAESFYDSLRWPGWREEAAAPTASQGIAVHPFLWSQEARKDLRATSRRPVPLSELLGLAADFTRQFGLPDPGFLGDA</sequence>
<reference evidence="1 2" key="1">
    <citation type="submission" date="2014-05" db="EMBL/GenBank/DDBJ databases">
        <title>Draft Genome Sequence of Kitasatospora cheerisanensis KCTC 2395.</title>
        <authorList>
            <person name="Nam D.H."/>
        </authorList>
    </citation>
    <scope>NUCLEOTIDE SEQUENCE [LARGE SCALE GENOMIC DNA]</scope>
    <source>
        <strain evidence="1 2">KCTC 2395</strain>
    </source>
</reference>
<evidence type="ECO:0000313" key="2">
    <source>
        <dbReference type="Proteomes" id="UP000027178"/>
    </source>
</evidence>
<dbReference type="InterPro" id="IPR021239">
    <property type="entry name" value="DUF2625"/>
</dbReference>
<name>A0A066YM66_9ACTN</name>
<dbReference type="EMBL" id="JNBY01000116">
    <property type="protein sequence ID" value="KDN82217.1"/>
    <property type="molecule type" value="Genomic_DNA"/>
</dbReference>
<dbReference type="RefSeq" id="WP_279635918.1">
    <property type="nucleotide sequence ID" value="NZ_KK853997.1"/>
</dbReference>
<dbReference type="AlphaFoldDB" id="A0A066YM66"/>
<dbReference type="PATRIC" id="fig|1348663.4.peg.5853"/>
<protein>
    <submittedName>
        <fullName evidence="1">Uncharacterized protein</fullName>
    </submittedName>
</protein>
<dbReference type="Pfam" id="PF10946">
    <property type="entry name" value="DUF2625"/>
    <property type="match status" value="1"/>
</dbReference>
<dbReference type="Proteomes" id="UP000027178">
    <property type="component" value="Unassembled WGS sequence"/>
</dbReference>
<gene>
    <name evidence="1" type="ORF">KCH_60510</name>
</gene>
<keyword evidence="2" id="KW-1185">Reference proteome</keyword>
<accession>A0A066YM66</accession>
<dbReference type="HOGENOM" id="CLU_2232928_0_0_11"/>
<dbReference type="eggNOG" id="ENOG502ZBPN">
    <property type="taxonomic scope" value="Bacteria"/>
</dbReference>
<evidence type="ECO:0000313" key="1">
    <source>
        <dbReference type="EMBL" id="KDN82217.1"/>
    </source>
</evidence>
<organism evidence="1 2">
    <name type="scientific">Kitasatospora cheerisanensis KCTC 2395</name>
    <dbReference type="NCBI Taxonomy" id="1348663"/>
    <lineage>
        <taxon>Bacteria</taxon>
        <taxon>Bacillati</taxon>
        <taxon>Actinomycetota</taxon>
        <taxon>Actinomycetes</taxon>
        <taxon>Kitasatosporales</taxon>
        <taxon>Streptomycetaceae</taxon>
        <taxon>Kitasatospora</taxon>
    </lineage>
</organism>
<proteinExistence type="predicted"/>